<evidence type="ECO:0000256" key="8">
    <source>
        <dbReference type="ARBA" id="ARBA00023157"/>
    </source>
</evidence>
<dbReference type="SUPFAM" id="SSF51905">
    <property type="entry name" value="FAD/NAD(P)-binding domain"/>
    <property type="match status" value="1"/>
</dbReference>
<dbReference type="Pfam" id="PF20684">
    <property type="entry name" value="Fung_rhodopsin"/>
    <property type="match status" value="1"/>
</dbReference>
<comment type="similarity">
    <text evidence="3">Belongs to the RBT5 family.</text>
</comment>
<dbReference type="InterPro" id="IPR008427">
    <property type="entry name" value="Extracellular_membr_CFEM_dom"/>
</dbReference>
<dbReference type="Pfam" id="PF05730">
    <property type="entry name" value="CFEM"/>
    <property type="match status" value="1"/>
</dbReference>
<feature type="disulfide bond" evidence="10">
    <location>
        <begin position="40"/>
        <end position="71"/>
    </location>
</feature>
<dbReference type="EMBL" id="ML995485">
    <property type="protein sequence ID" value="KAF2142053.1"/>
    <property type="molecule type" value="Genomic_DNA"/>
</dbReference>
<evidence type="ECO:0000256" key="11">
    <source>
        <dbReference type="SAM" id="Phobius"/>
    </source>
</evidence>
<feature type="chain" id="PRO_5025417763" evidence="12">
    <location>
        <begin position="21"/>
        <end position="1022"/>
    </location>
</feature>
<feature type="transmembrane region" description="Helical" evidence="11">
    <location>
        <begin position="297"/>
        <end position="316"/>
    </location>
</feature>
<dbReference type="Proteomes" id="UP000799438">
    <property type="component" value="Unassembled WGS sequence"/>
</dbReference>
<dbReference type="Gene3D" id="3.30.560.10">
    <property type="entry name" value="Glucose Oxidase, domain 3"/>
    <property type="match status" value="1"/>
</dbReference>
<feature type="disulfide bond" evidence="10">
    <location>
        <begin position="50"/>
        <end position="57"/>
    </location>
</feature>
<evidence type="ECO:0000256" key="7">
    <source>
        <dbReference type="ARBA" id="ARBA00022729"/>
    </source>
</evidence>
<evidence type="ECO:0000256" key="12">
    <source>
        <dbReference type="SAM" id="SignalP"/>
    </source>
</evidence>
<evidence type="ECO:0000256" key="5">
    <source>
        <dbReference type="ARBA" id="ARBA00022525"/>
    </source>
</evidence>
<keyword evidence="15" id="KW-1185">Reference proteome</keyword>
<feature type="signal peptide" evidence="12">
    <location>
        <begin position="1"/>
        <end position="20"/>
    </location>
</feature>
<protein>
    <submittedName>
        <fullName evidence="14">GMC oxidoreductase</fullName>
    </submittedName>
</protein>
<evidence type="ECO:0000313" key="15">
    <source>
        <dbReference type="Proteomes" id="UP000799438"/>
    </source>
</evidence>
<dbReference type="OrthoDB" id="269227at2759"/>
<dbReference type="GeneID" id="54296499"/>
<name>A0A6A6BF97_9PEZI</name>
<keyword evidence="6" id="KW-0325">Glycoprotein</keyword>
<dbReference type="Gene3D" id="3.50.50.60">
    <property type="entry name" value="FAD/NAD(P)-binding domain"/>
    <property type="match status" value="1"/>
</dbReference>
<feature type="domain" description="CFEM" evidence="13">
    <location>
        <begin position="8"/>
        <end position="119"/>
    </location>
</feature>
<feature type="binding site" description="axial binding residue" evidence="10">
    <location>
        <position position="54"/>
    </location>
    <ligand>
        <name>heme</name>
        <dbReference type="ChEBI" id="CHEBI:30413"/>
    </ligand>
    <ligandPart>
        <name>Fe</name>
        <dbReference type="ChEBI" id="CHEBI:18248"/>
    </ligandPart>
</feature>
<accession>A0A6A6BF97</accession>
<feature type="disulfide bond" evidence="10">
    <location>
        <begin position="59"/>
        <end position="92"/>
    </location>
</feature>
<dbReference type="InterPro" id="IPR036188">
    <property type="entry name" value="FAD/NAD-bd_sf"/>
</dbReference>
<feature type="transmembrane region" description="Helical" evidence="11">
    <location>
        <begin position="102"/>
        <end position="120"/>
    </location>
</feature>
<keyword evidence="11" id="KW-1133">Transmembrane helix</keyword>
<proteinExistence type="inferred from homology"/>
<dbReference type="GO" id="GO:0050660">
    <property type="term" value="F:flavin adenine dinucleotide binding"/>
    <property type="evidence" value="ECO:0007669"/>
    <property type="project" value="InterPro"/>
</dbReference>
<evidence type="ECO:0000256" key="3">
    <source>
        <dbReference type="ARBA" id="ARBA00010031"/>
    </source>
</evidence>
<keyword evidence="9" id="KW-0449">Lipoprotein</keyword>
<keyword evidence="10" id="KW-0408">Iron</keyword>
<keyword evidence="11" id="KW-0472">Membrane</keyword>
<feature type="transmembrane region" description="Helical" evidence="11">
    <location>
        <begin position="267"/>
        <end position="285"/>
    </location>
</feature>
<keyword evidence="7 12" id="KW-0732">Signal</keyword>
<feature type="transmembrane region" description="Helical" evidence="11">
    <location>
        <begin position="216"/>
        <end position="236"/>
    </location>
</feature>
<evidence type="ECO:0000313" key="14">
    <source>
        <dbReference type="EMBL" id="KAF2142053.1"/>
    </source>
</evidence>
<keyword evidence="5" id="KW-0964">Secreted</keyword>
<dbReference type="GO" id="GO:0098552">
    <property type="term" value="C:side of membrane"/>
    <property type="evidence" value="ECO:0007669"/>
    <property type="project" value="UniProtKB-KW"/>
</dbReference>
<comment type="similarity">
    <text evidence="4">Belongs to the GMC oxidoreductase family.</text>
</comment>
<keyword evidence="10" id="KW-0479">Metal-binding</keyword>
<keyword evidence="6" id="KW-0336">GPI-anchor</keyword>
<dbReference type="SMART" id="SM00747">
    <property type="entry name" value="CFEM"/>
    <property type="match status" value="1"/>
</dbReference>
<evidence type="ECO:0000256" key="10">
    <source>
        <dbReference type="PROSITE-ProRule" id="PRU01356"/>
    </source>
</evidence>
<dbReference type="GO" id="GO:0046872">
    <property type="term" value="F:metal ion binding"/>
    <property type="evidence" value="ECO:0007669"/>
    <property type="project" value="UniProtKB-UniRule"/>
</dbReference>
<dbReference type="GO" id="GO:0016614">
    <property type="term" value="F:oxidoreductase activity, acting on CH-OH group of donors"/>
    <property type="evidence" value="ECO:0007669"/>
    <property type="project" value="InterPro"/>
</dbReference>
<feature type="transmembrane region" description="Helical" evidence="11">
    <location>
        <begin position="141"/>
        <end position="162"/>
    </location>
</feature>
<gene>
    <name evidence="14" type="ORF">K452DRAFT_270761</name>
</gene>
<feature type="transmembrane region" description="Helical" evidence="11">
    <location>
        <begin position="187"/>
        <end position="204"/>
    </location>
</feature>
<dbReference type="AlphaFoldDB" id="A0A6A6BF97"/>
<dbReference type="PANTHER" id="PTHR11552:SF213">
    <property type="entry name" value="DEHYDROGENASE, PUTATIVE-RELATED"/>
    <property type="match status" value="1"/>
</dbReference>
<evidence type="ECO:0000256" key="4">
    <source>
        <dbReference type="ARBA" id="ARBA00010790"/>
    </source>
</evidence>
<dbReference type="SUPFAM" id="SSF54373">
    <property type="entry name" value="FAD-linked reductases, C-terminal domain"/>
    <property type="match status" value="1"/>
</dbReference>
<feature type="disulfide bond" evidence="10">
    <location>
        <begin position="36"/>
        <end position="76"/>
    </location>
</feature>
<dbReference type="InterPro" id="IPR000172">
    <property type="entry name" value="GMC_OxRdtase_N"/>
</dbReference>
<evidence type="ECO:0000256" key="6">
    <source>
        <dbReference type="ARBA" id="ARBA00022622"/>
    </source>
</evidence>
<evidence type="ECO:0000256" key="9">
    <source>
        <dbReference type="ARBA" id="ARBA00023288"/>
    </source>
</evidence>
<keyword evidence="8 10" id="KW-1015">Disulfide bond</keyword>
<evidence type="ECO:0000256" key="2">
    <source>
        <dbReference type="ARBA" id="ARBA00004613"/>
    </source>
</evidence>
<organism evidence="14 15">
    <name type="scientific">Aplosporella prunicola CBS 121167</name>
    <dbReference type="NCBI Taxonomy" id="1176127"/>
    <lineage>
        <taxon>Eukaryota</taxon>
        <taxon>Fungi</taxon>
        <taxon>Dikarya</taxon>
        <taxon>Ascomycota</taxon>
        <taxon>Pezizomycotina</taxon>
        <taxon>Dothideomycetes</taxon>
        <taxon>Dothideomycetes incertae sedis</taxon>
        <taxon>Botryosphaeriales</taxon>
        <taxon>Aplosporellaceae</taxon>
        <taxon>Aplosporella</taxon>
    </lineage>
</organism>
<keyword evidence="11" id="KW-0812">Transmembrane</keyword>
<dbReference type="InterPro" id="IPR049326">
    <property type="entry name" value="Rhodopsin_dom_fungi"/>
</dbReference>
<dbReference type="RefSeq" id="XP_033397765.1">
    <property type="nucleotide sequence ID" value="XM_033539003.1"/>
</dbReference>
<evidence type="ECO:0000256" key="1">
    <source>
        <dbReference type="ARBA" id="ARBA00004589"/>
    </source>
</evidence>
<sequence length="1022" mass="111265">MKLTWVLSAVAAAMVSVVHAGSAAELLGIVASMPTCGVMCLEKSIAASPCGLTDTACTCSNATLNAQITLCVTETCTLKQQLTTKNATESLCDAPIRDNTKAVSYTGVIGGIIALVAYILRMVSRLPQFGGKVGWDDAVMTFAVLLVIPLTCLSVVLADVGLGRDIWTLPFKNITQVLYIYYFDEDLYLTALPMIKISILCFYLRIFPERNFRRIVYGVIGCCVGYGIAFLLVSVFQCRPISYAWTQWDGEHQGSCNNINAQGWTSAAINVVLDLVVIILPLPLLAKLQLNKRKKALLMLMFCVGFFVTVVSILRLQVLIKFGGTSNLTWDYVSVGYWSTVEVHVGIICACMPAMRSLFTHFMPKAMGQTTQGKYYNDHIRRSVDPDVEYDYVVVGSGPGGGPLASRLALAGNKVLLIDAGDDQGNATRQYVPALQLQSTEYEPMRWDYYVQHYADTTRQKRDSKMLYNTTSGELYKGKYPPEGAEPVGILYPRAGTLGGCASHNAMVTILPHDSDWTYIQSITGDDSWEPAKMKKYFEKLERNRYLPNTIVGHGFSGWLGTALTDLSLVIEDQKLLSLILSAATAMGKNIVAKLLTTVGGLAQVLAQDLNSGLPGRDQQTGLFQVPIAVDEGSSHRMGPRDFIMEVHNAKNSDGSRKYHLDIALNTLATKVVFDQSGDTPKAVGIEYLEGQSLYAADPRYAGAQGTSGSVNATKEVIVSAGAFNTPQLLKLSGVGPKEELKNFGINVVKDLPGVGTNMQDRYETTVIGKTPTDFTITHKCTFMMTMPDPCLEQFEEGLTPALRGTYATNGIAIAIVKKSSAAAEGDDPDILITGAPTNFQGYYPNYGDIGLSDAQHWSWITLKAHTRNNAGTVKLRSADPRDTPAITFNYFDTGNTEDGGDDKDLQAVYESMEFSRKMFDNLVPLDGSFSESWPGTNISSEAQLKQFIKDEAWGHHASCTCPIGADDDEMAVLDSNFRVRGVDGLRVVDASVFPKIPGFYIAAPIYMISEKAADAIINGAS</sequence>
<comment type="subcellular location">
    <subcellularLocation>
        <location evidence="1">Membrane</location>
        <topology evidence="1">Lipid-anchor</topology>
        <topology evidence="1">GPI-anchor</topology>
    </subcellularLocation>
    <subcellularLocation>
        <location evidence="2">Secreted</location>
    </subcellularLocation>
</comment>
<evidence type="ECO:0000259" key="13">
    <source>
        <dbReference type="PROSITE" id="PS52012"/>
    </source>
</evidence>
<dbReference type="PANTHER" id="PTHR11552">
    <property type="entry name" value="GLUCOSE-METHANOL-CHOLINE GMC OXIDOREDUCTASE"/>
    <property type="match status" value="1"/>
</dbReference>
<dbReference type="GO" id="GO:0005576">
    <property type="term" value="C:extracellular region"/>
    <property type="evidence" value="ECO:0007669"/>
    <property type="project" value="UniProtKB-SubCell"/>
</dbReference>
<dbReference type="InterPro" id="IPR007867">
    <property type="entry name" value="GMC_OxRtase_C"/>
</dbReference>
<dbReference type="PROSITE" id="PS52012">
    <property type="entry name" value="CFEM"/>
    <property type="match status" value="1"/>
</dbReference>
<dbReference type="Pfam" id="PF00732">
    <property type="entry name" value="GMC_oxred_N"/>
    <property type="match status" value="1"/>
</dbReference>
<dbReference type="InterPro" id="IPR012132">
    <property type="entry name" value="GMC_OxRdtase"/>
</dbReference>
<dbReference type="Pfam" id="PF05199">
    <property type="entry name" value="GMC_oxred_C"/>
    <property type="match status" value="1"/>
</dbReference>
<keyword evidence="10" id="KW-0349">Heme</keyword>
<dbReference type="PROSITE" id="PS00624">
    <property type="entry name" value="GMC_OXRED_2"/>
    <property type="match status" value="1"/>
</dbReference>
<reference evidence="14" key="1">
    <citation type="journal article" date="2020" name="Stud. Mycol.">
        <title>101 Dothideomycetes genomes: a test case for predicting lifestyles and emergence of pathogens.</title>
        <authorList>
            <person name="Haridas S."/>
            <person name="Albert R."/>
            <person name="Binder M."/>
            <person name="Bloem J."/>
            <person name="Labutti K."/>
            <person name="Salamov A."/>
            <person name="Andreopoulos B."/>
            <person name="Baker S."/>
            <person name="Barry K."/>
            <person name="Bills G."/>
            <person name="Bluhm B."/>
            <person name="Cannon C."/>
            <person name="Castanera R."/>
            <person name="Culley D."/>
            <person name="Daum C."/>
            <person name="Ezra D."/>
            <person name="Gonzalez J."/>
            <person name="Henrissat B."/>
            <person name="Kuo A."/>
            <person name="Liang C."/>
            <person name="Lipzen A."/>
            <person name="Lutzoni F."/>
            <person name="Magnuson J."/>
            <person name="Mondo S."/>
            <person name="Nolan M."/>
            <person name="Ohm R."/>
            <person name="Pangilinan J."/>
            <person name="Park H.-J."/>
            <person name="Ramirez L."/>
            <person name="Alfaro M."/>
            <person name="Sun H."/>
            <person name="Tritt A."/>
            <person name="Yoshinaga Y."/>
            <person name="Zwiers L.-H."/>
            <person name="Turgeon B."/>
            <person name="Goodwin S."/>
            <person name="Spatafora J."/>
            <person name="Crous P."/>
            <person name="Grigoriev I."/>
        </authorList>
    </citation>
    <scope>NUCLEOTIDE SEQUENCE</scope>
    <source>
        <strain evidence="14">CBS 121167</strain>
    </source>
</reference>